<feature type="region of interest" description="Disordered" evidence="1">
    <location>
        <begin position="1222"/>
        <end position="1253"/>
    </location>
</feature>
<proteinExistence type="predicted"/>
<feature type="transmembrane region" description="Helical" evidence="2">
    <location>
        <begin position="882"/>
        <end position="899"/>
    </location>
</feature>
<feature type="region of interest" description="Disordered" evidence="1">
    <location>
        <begin position="1103"/>
        <end position="1162"/>
    </location>
</feature>
<dbReference type="EMBL" id="JAPMOS010000013">
    <property type="protein sequence ID" value="KAJ4460326.1"/>
    <property type="molecule type" value="Genomic_DNA"/>
</dbReference>
<keyword evidence="2" id="KW-0472">Membrane</keyword>
<evidence type="ECO:0000313" key="4">
    <source>
        <dbReference type="Proteomes" id="UP001141327"/>
    </source>
</evidence>
<feature type="compositionally biased region" description="Pro residues" evidence="1">
    <location>
        <begin position="1421"/>
        <end position="1451"/>
    </location>
</feature>
<name>A0ABQ8UPF4_9EUKA</name>
<keyword evidence="2" id="KW-1133">Transmembrane helix</keyword>
<dbReference type="Proteomes" id="UP001141327">
    <property type="component" value="Unassembled WGS sequence"/>
</dbReference>
<gene>
    <name evidence="3" type="ORF">PAPYR_3334</name>
</gene>
<reference evidence="3" key="1">
    <citation type="journal article" date="2022" name="bioRxiv">
        <title>Genomics of Preaxostyla Flagellates Illuminates Evolutionary Transitions and the Path Towards Mitochondrial Loss.</title>
        <authorList>
            <person name="Novak L.V.F."/>
            <person name="Treitli S.C."/>
            <person name="Pyrih J."/>
            <person name="Halakuc P."/>
            <person name="Pipaliya S.V."/>
            <person name="Vacek V."/>
            <person name="Brzon O."/>
            <person name="Soukal P."/>
            <person name="Eme L."/>
            <person name="Dacks J.B."/>
            <person name="Karnkowska A."/>
            <person name="Elias M."/>
            <person name="Hampl V."/>
        </authorList>
    </citation>
    <scope>NUCLEOTIDE SEQUENCE</scope>
    <source>
        <strain evidence="3">RCP-MX</strain>
    </source>
</reference>
<feature type="transmembrane region" description="Helical" evidence="2">
    <location>
        <begin position="858"/>
        <end position="876"/>
    </location>
</feature>
<keyword evidence="2" id="KW-0812">Transmembrane</keyword>
<feature type="compositionally biased region" description="Low complexity" evidence="1">
    <location>
        <begin position="1406"/>
        <end position="1420"/>
    </location>
</feature>
<feature type="transmembrane region" description="Helical" evidence="2">
    <location>
        <begin position="1002"/>
        <end position="1025"/>
    </location>
</feature>
<feature type="compositionally biased region" description="Low complexity" evidence="1">
    <location>
        <begin position="375"/>
        <end position="385"/>
    </location>
</feature>
<protein>
    <submittedName>
        <fullName evidence="3">EamA/RhaT family transporter</fullName>
    </submittedName>
</protein>
<feature type="compositionally biased region" description="Low complexity" evidence="1">
    <location>
        <begin position="1153"/>
        <end position="1162"/>
    </location>
</feature>
<feature type="transmembrane region" description="Helical" evidence="2">
    <location>
        <begin position="824"/>
        <end position="846"/>
    </location>
</feature>
<keyword evidence="4" id="KW-1185">Reference proteome</keyword>
<feature type="region of interest" description="Disordered" evidence="1">
    <location>
        <begin position="182"/>
        <end position="211"/>
    </location>
</feature>
<organism evidence="3 4">
    <name type="scientific">Paratrimastix pyriformis</name>
    <dbReference type="NCBI Taxonomy" id="342808"/>
    <lineage>
        <taxon>Eukaryota</taxon>
        <taxon>Metamonada</taxon>
        <taxon>Preaxostyla</taxon>
        <taxon>Paratrimastigidae</taxon>
        <taxon>Paratrimastix</taxon>
    </lineage>
</organism>
<feature type="compositionally biased region" description="Basic residues" evidence="1">
    <location>
        <begin position="423"/>
        <end position="433"/>
    </location>
</feature>
<feature type="transmembrane region" description="Helical" evidence="2">
    <location>
        <begin position="976"/>
        <end position="996"/>
    </location>
</feature>
<evidence type="ECO:0000256" key="2">
    <source>
        <dbReference type="SAM" id="Phobius"/>
    </source>
</evidence>
<dbReference type="PANTHER" id="PTHR24216:SF65">
    <property type="entry name" value="PAXILLIN-LIKE PROTEIN 1"/>
    <property type="match status" value="1"/>
</dbReference>
<evidence type="ECO:0000256" key="1">
    <source>
        <dbReference type="SAM" id="MobiDB-lite"/>
    </source>
</evidence>
<feature type="transmembrane region" description="Helical" evidence="2">
    <location>
        <begin position="911"/>
        <end position="932"/>
    </location>
</feature>
<feature type="transmembrane region" description="Helical" evidence="2">
    <location>
        <begin position="944"/>
        <end position="964"/>
    </location>
</feature>
<evidence type="ECO:0000313" key="3">
    <source>
        <dbReference type="EMBL" id="KAJ4460326.1"/>
    </source>
</evidence>
<sequence length="1451" mass="154124">MPNIICIGFVFPRCSATSFRRGNARSLFAQKATHPFATLLDLLSADVPAIGPPTRRPQESLLDRSHPNFIIIVCCALDALFTQLAGAATPASPGPNPPHAATRDSVGLLLRLLYRTPHPLRGELLAVLLQDHRIPSIALPRAAPPLNRPATGASPALSLTLSPSPQILTGTFRLTTSVDATGGLTAEGSVPRGNSGPPSPCSTPRGPGTMTPPTRAPGFSFLGAVDAASPGGSSADAGLGLPVAPPPVSVTWAQFVWALAHQMRRTVLHNYLRPCFLAWRWYHAQRSCLMRRQLRAAPAAPPRVIPTLLFAPPRSPMARPQGSLLHQWAQWHPAKEAAARRPSGGAALWRTCIEWASGLRQAQGGAAGGLLVEAAAPDGSPLQPRHLPPPPVPHHSPQDPAASPAASVLSLDPGACSGSPSGRVRHHHRHHHGPPPPRASALARTLVLMREEPSGPSLPASQTYLPPLAPGLRLGDPTRGYLPGVARQPSLCAGLCAAPWGPRCAWGGWGRWVRGRRWETWRAALAVCAGGMERRRRAWGAWRAALLGARRQRLADAFARWRAGVARTKAAASLQARASDHRAQETALLARRALRLWSAVSQVSHAHSRGLTEEAWCGWRAVFSRRATAVAVQGRAKARATRQAWEAWREQLARRQQFRERFQAHWLIRQVLAEWSAHTTGCLAARRLWLHRCWSRWVLYTRVCRRLRSGLKGLRMRKTFQALRNHAARRRLKKAHAEAALGFVASRYCRHLALTVFYQWRLVHRILKWRRRRTLILARGFFDRWRNFHSRAAEAREEAVALYTDQHRAITLVLTRYFQVIGGLPGLCANSVSYSICLLITVAFCFKKIQPKIIRNPWGWGFVGAAVIRSITNMLASRFGRALFVQLAGLTTPFFAALFSRLIEKKPLPRYTLLSAVLSSIGAFFVLAGPMVEGSKDWGFSGSDVVGMIISVCSSVCLACTFVFTRKLTAFHSDTIFAAQAVGAAICSLLMSVSLGENWAGWASASALTLAVFFTFAGGMLIANISQITSVKVVGSSNVSTLLPLRLVVTLGVGWLLLDEEVTSVLQYLGILAVCGVLAFYLIVQALDARRAKGLAASTTLGLESIPTPSSGPPGGSQKSPPPEGIEMMPLRKHPDPTAGDTTTSTFGGGSYGTNAPAPAGAPGPVTDDHFDVLSSDLKRPVPTTEPIAIPGAATLAESSNNAAQAASLDTLMAPPQLSDTTELPVAAPVPSRDPSPIAVAPSPARSPNGFPPSGSATGLFPIKTAAAIPRIPSSSHSAFTVFSKSPSAAGFSSASRASLSLVPSKAPLISVSSRSQLGSAAVLGAGPAPKAPITVLPVASPPGPAPTLAVPDSTALPIDPNLIALHGVLHPPAHMPEPASSAATTATVSTAELASTPPQGDVAASPPSLASTTGLSSPAASPPAAPVARKVPPPPPPKRPPPPPGRPIQG</sequence>
<feature type="region of interest" description="Disordered" evidence="1">
    <location>
        <begin position="1370"/>
        <end position="1451"/>
    </location>
</feature>
<feature type="region of interest" description="Disordered" evidence="1">
    <location>
        <begin position="375"/>
        <end position="439"/>
    </location>
</feature>
<feature type="transmembrane region" description="Helical" evidence="2">
    <location>
        <begin position="1064"/>
        <end position="1084"/>
    </location>
</feature>
<accession>A0ABQ8UPF4</accession>
<feature type="compositionally biased region" description="Low complexity" evidence="1">
    <location>
        <begin position="398"/>
        <end position="407"/>
    </location>
</feature>
<feature type="transmembrane region" description="Helical" evidence="2">
    <location>
        <begin position="1037"/>
        <end position="1058"/>
    </location>
</feature>
<comment type="caution">
    <text evidence="3">The sequence shown here is derived from an EMBL/GenBank/DDBJ whole genome shotgun (WGS) entry which is preliminary data.</text>
</comment>
<feature type="compositionally biased region" description="Low complexity" evidence="1">
    <location>
        <begin position="1380"/>
        <end position="1397"/>
    </location>
</feature>
<dbReference type="PANTHER" id="PTHR24216">
    <property type="entry name" value="PAXILLIN-RELATED"/>
    <property type="match status" value="1"/>
</dbReference>